<sequence>MNILSYLIKSYWFLVQFFSSEKVNYNVRMRKFSYKDTPIPFENVRETLNIAYDILNNILNEEKNLNIFMNILQESSNISLESENELKMKIIEYLKLLENIIFRRIPRKIQKENKILDDFIFLALENIFVDVTDDKNKISLGKLGVDLLTDPKTSNNIFYVQYNDNNTNYVFNCYKCALYFLVYSIQNMITFSIKKPEQLNILIN</sequence>
<gene>
    <name evidence="1" type="ORF">NGRA_1254</name>
</gene>
<organism evidence="1 2">
    <name type="scientific">Nosema granulosis</name>
    <dbReference type="NCBI Taxonomy" id="83296"/>
    <lineage>
        <taxon>Eukaryota</taxon>
        <taxon>Fungi</taxon>
        <taxon>Fungi incertae sedis</taxon>
        <taxon>Microsporidia</taxon>
        <taxon>Nosematidae</taxon>
        <taxon>Nosema</taxon>
    </lineage>
</organism>
<evidence type="ECO:0000313" key="1">
    <source>
        <dbReference type="EMBL" id="KAF9763461.1"/>
    </source>
</evidence>
<comment type="caution">
    <text evidence="1">The sequence shown here is derived from an EMBL/GenBank/DDBJ whole genome shotgun (WGS) entry which is preliminary data.</text>
</comment>
<dbReference type="Proteomes" id="UP000740883">
    <property type="component" value="Unassembled WGS sequence"/>
</dbReference>
<keyword evidence="2" id="KW-1185">Reference proteome</keyword>
<name>A0A9P6GYR9_9MICR</name>
<accession>A0A9P6GYR9</accession>
<dbReference type="AlphaFoldDB" id="A0A9P6GYR9"/>
<evidence type="ECO:0000313" key="2">
    <source>
        <dbReference type="Proteomes" id="UP000740883"/>
    </source>
</evidence>
<proteinExistence type="predicted"/>
<protein>
    <submittedName>
        <fullName evidence="1">Uncharacterized protein</fullName>
    </submittedName>
</protein>
<reference evidence="1 2" key="1">
    <citation type="journal article" date="2020" name="Genome Biol. Evol.">
        <title>Comparative genomics of strictly vertically transmitted, feminizing microsporidia endosymbionts of amphipod crustaceans.</title>
        <authorList>
            <person name="Cormier A."/>
            <person name="Chebbi M.A."/>
            <person name="Giraud I."/>
            <person name="Wattier R."/>
            <person name="Teixeira M."/>
            <person name="Gilbert C."/>
            <person name="Rigaud T."/>
            <person name="Cordaux R."/>
        </authorList>
    </citation>
    <scope>NUCLEOTIDE SEQUENCE [LARGE SCALE GENOMIC DNA]</scope>
    <source>
        <strain evidence="1 2">Ou3-Ou53</strain>
    </source>
</reference>
<dbReference type="EMBL" id="SBJO01000074">
    <property type="protein sequence ID" value="KAF9763461.1"/>
    <property type="molecule type" value="Genomic_DNA"/>
</dbReference>